<feature type="compositionally biased region" description="Basic residues" evidence="1">
    <location>
        <begin position="214"/>
        <end position="229"/>
    </location>
</feature>
<accession>A0A2T6ZM59</accession>
<reference evidence="2 3" key="1">
    <citation type="submission" date="2017-04" db="EMBL/GenBank/DDBJ databases">
        <title>Draft genome sequence of Tuber borchii Vittad., a whitish edible truffle.</title>
        <authorList>
            <consortium name="DOE Joint Genome Institute"/>
            <person name="Murat C."/>
            <person name="Kuo A."/>
            <person name="Barry K.W."/>
            <person name="Clum A."/>
            <person name="Dockter R.B."/>
            <person name="Fauchery L."/>
            <person name="Iotti M."/>
            <person name="Kohler A."/>
            <person name="Labutti K."/>
            <person name="Lindquist E.A."/>
            <person name="Lipzen A."/>
            <person name="Ohm R.A."/>
            <person name="Wang M."/>
            <person name="Grigoriev I.V."/>
            <person name="Zambonelli A."/>
            <person name="Martin F.M."/>
        </authorList>
    </citation>
    <scope>NUCLEOTIDE SEQUENCE [LARGE SCALE GENOMIC DNA]</scope>
    <source>
        <strain evidence="2 3">Tbo3840</strain>
    </source>
</reference>
<dbReference type="OrthoDB" id="5425061at2759"/>
<organism evidence="2 3">
    <name type="scientific">Tuber borchii</name>
    <name type="common">White truffle</name>
    <dbReference type="NCBI Taxonomy" id="42251"/>
    <lineage>
        <taxon>Eukaryota</taxon>
        <taxon>Fungi</taxon>
        <taxon>Dikarya</taxon>
        <taxon>Ascomycota</taxon>
        <taxon>Pezizomycotina</taxon>
        <taxon>Pezizomycetes</taxon>
        <taxon>Pezizales</taxon>
        <taxon>Tuberaceae</taxon>
        <taxon>Tuber</taxon>
    </lineage>
</organism>
<comment type="caution">
    <text evidence="2">The sequence shown here is derived from an EMBL/GenBank/DDBJ whole genome shotgun (WGS) entry which is preliminary data.</text>
</comment>
<evidence type="ECO:0000313" key="2">
    <source>
        <dbReference type="EMBL" id="PUU76504.1"/>
    </source>
</evidence>
<evidence type="ECO:0000313" key="3">
    <source>
        <dbReference type="Proteomes" id="UP000244722"/>
    </source>
</evidence>
<protein>
    <submittedName>
        <fullName evidence="2">Uncharacterized protein</fullName>
    </submittedName>
</protein>
<dbReference type="Proteomes" id="UP000244722">
    <property type="component" value="Unassembled WGS sequence"/>
</dbReference>
<dbReference type="EMBL" id="NESQ01000186">
    <property type="protein sequence ID" value="PUU76504.1"/>
    <property type="molecule type" value="Genomic_DNA"/>
</dbReference>
<dbReference type="InterPro" id="IPR018555">
    <property type="entry name" value="C630.06c-like"/>
</dbReference>
<keyword evidence="3" id="KW-1185">Reference proteome</keyword>
<proteinExistence type="predicted"/>
<gene>
    <name evidence="2" type="ORF">B9Z19DRAFT_248385</name>
</gene>
<feature type="compositionally biased region" description="Basic and acidic residues" evidence="1">
    <location>
        <begin position="1"/>
        <end position="15"/>
    </location>
</feature>
<dbReference type="STRING" id="42251.A0A2T6ZM59"/>
<feature type="compositionally biased region" description="Basic and acidic residues" evidence="1">
    <location>
        <begin position="194"/>
        <end position="213"/>
    </location>
</feature>
<sequence length="238" mass="26638">MFEEPQTKRIRREDLYSSPESSTAGSHHSSQQQPYHLDLQFEEVVHTVTALATPAPTEANPSNTSTPDNDEFAFPLFSTTTTIRLRSPTPPPDPYALALKSQSRPMGYYIPTAAQLALLKARAAEVAISGESVRACSRSLKYAATGRVLFGEGVVGEKRGRKRPGKKRRIHLRKISAKEKALEEARRKSVAGLEKYKGLTPEQREEVAKAERARKNREKKIRERAKKRALREMENGGN</sequence>
<dbReference type="AlphaFoldDB" id="A0A2T6ZM59"/>
<feature type="region of interest" description="Disordered" evidence="1">
    <location>
        <begin position="187"/>
        <end position="238"/>
    </location>
</feature>
<dbReference type="Pfam" id="PF09428">
    <property type="entry name" value="DUF2011"/>
    <property type="match status" value="1"/>
</dbReference>
<feature type="compositionally biased region" description="Polar residues" evidence="1">
    <location>
        <begin position="18"/>
        <end position="34"/>
    </location>
</feature>
<feature type="region of interest" description="Disordered" evidence="1">
    <location>
        <begin position="1"/>
        <end position="37"/>
    </location>
</feature>
<name>A0A2T6ZM59_TUBBO</name>
<evidence type="ECO:0000256" key="1">
    <source>
        <dbReference type="SAM" id="MobiDB-lite"/>
    </source>
</evidence>